<dbReference type="InterPro" id="IPR001173">
    <property type="entry name" value="Glyco_trans_2-like"/>
</dbReference>
<feature type="domain" description="Glycosyltransferase 2-like" evidence="5">
    <location>
        <begin position="4"/>
        <end position="155"/>
    </location>
</feature>
<dbReference type="GO" id="GO:0016757">
    <property type="term" value="F:glycosyltransferase activity"/>
    <property type="evidence" value="ECO:0007669"/>
    <property type="project" value="UniProtKB-KW"/>
</dbReference>
<dbReference type="PANTHER" id="PTHR43630:SF1">
    <property type="entry name" value="POLY-BETA-1,6-N-ACETYL-D-GLUCOSAMINE SYNTHASE"/>
    <property type="match status" value="1"/>
</dbReference>
<name>A0A0G1FKR6_9BACT</name>
<keyword evidence="4" id="KW-0472">Membrane</keyword>
<dbReference type="AlphaFoldDB" id="A0A0G1FKR6"/>
<dbReference type="CDD" id="cd00761">
    <property type="entry name" value="Glyco_tranf_GTA_type"/>
    <property type="match status" value="1"/>
</dbReference>
<evidence type="ECO:0000256" key="1">
    <source>
        <dbReference type="ARBA" id="ARBA00006739"/>
    </source>
</evidence>
<gene>
    <name evidence="6" type="ORF">UV61_C0002G0214</name>
</gene>
<keyword evidence="4" id="KW-1133">Transmembrane helix</keyword>
<dbReference type="InterPro" id="IPR029044">
    <property type="entry name" value="Nucleotide-diphossugar_trans"/>
</dbReference>
<comment type="caution">
    <text evidence="6">The sequence shown here is derived from an EMBL/GenBank/DDBJ whole genome shotgun (WGS) entry which is preliminary data.</text>
</comment>
<dbReference type="Gene3D" id="3.90.550.10">
    <property type="entry name" value="Spore Coat Polysaccharide Biosynthesis Protein SpsA, Chain A"/>
    <property type="match status" value="1"/>
</dbReference>
<dbReference type="SUPFAM" id="SSF53448">
    <property type="entry name" value="Nucleotide-diphospho-sugar transferases"/>
    <property type="match status" value="1"/>
</dbReference>
<comment type="similarity">
    <text evidence="1">Belongs to the glycosyltransferase 2 family.</text>
</comment>
<accession>A0A0G1FKR6</accession>
<evidence type="ECO:0000313" key="7">
    <source>
        <dbReference type="Proteomes" id="UP000034050"/>
    </source>
</evidence>
<dbReference type="Proteomes" id="UP000034050">
    <property type="component" value="Unassembled WGS sequence"/>
</dbReference>
<evidence type="ECO:0000259" key="5">
    <source>
        <dbReference type="Pfam" id="PF00535"/>
    </source>
</evidence>
<keyword evidence="2" id="KW-0328">Glycosyltransferase</keyword>
<reference evidence="6 7" key="1">
    <citation type="journal article" date="2015" name="Nature">
        <title>rRNA introns, odd ribosomes, and small enigmatic genomes across a large radiation of phyla.</title>
        <authorList>
            <person name="Brown C.T."/>
            <person name="Hug L.A."/>
            <person name="Thomas B.C."/>
            <person name="Sharon I."/>
            <person name="Castelle C.J."/>
            <person name="Singh A."/>
            <person name="Wilkins M.J."/>
            <person name="Williams K.H."/>
            <person name="Banfield J.F."/>
        </authorList>
    </citation>
    <scope>NUCLEOTIDE SEQUENCE [LARGE SCALE GENOMIC DNA]</scope>
</reference>
<evidence type="ECO:0000313" key="6">
    <source>
        <dbReference type="EMBL" id="KKS87493.1"/>
    </source>
</evidence>
<evidence type="ECO:0000256" key="3">
    <source>
        <dbReference type="ARBA" id="ARBA00022679"/>
    </source>
</evidence>
<evidence type="ECO:0000256" key="2">
    <source>
        <dbReference type="ARBA" id="ARBA00022676"/>
    </source>
</evidence>
<proteinExistence type="inferred from homology"/>
<dbReference type="STRING" id="1618446.UV61_C0002G0214"/>
<keyword evidence="4" id="KW-0812">Transmembrane</keyword>
<dbReference type="EMBL" id="LCFD01000002">
    <property type="protein sequence ID" value="KKS87493.1"/>
    <property type="molecule type" value="Genomic_DNA"/>
</dbReference>
<dbReference type="Pfam" id="PF00535">
    <property type="entry name" value="Glycos_transf_2"/>
    <property type="match status" value="1"/>
</dbReference>
<organism evidence="6 7">
    <name type="scientific">Candidatus Gottesmanbacteria bacterium GW2011_GWB1_43_11</name>
    <dbReference type="NCBI Taxonomy" id="1618446"/>
    <lineage>
        <taxon>Bacteria</taxon>
        <taxon>Candidatus Gottesmaniibacteriota</taxon>
    </lineage>
</organism>
<evidence type="ECO:0000256" key="4">
    <source>
        <dbReference type="SAM" id="Phobius"/>
    </source>
</evidence>
<feature type="transmembrane region" description="Helical" evidence="4">
    <location>
        <begin position="229"/>
        <end position="248"/>
    </location>
</feature>
<dbReference type="PANTHER" id="PTHR43630">
    <property type="entry name" value="POLY-BETA-1,6-N-ACETYL-D-GLUCOSAMINE SYNTHASE"/>
    <property type="match status" value="1"/>
</dbReference>
<sequence length="279" mass="31701">MNLSVIIPIYNEEKTITACLTSLAQQTVPFELIVVDDGSTDKTLSVLSKFQISNFKFQIIQEKHQGPGAARNLGAKNAHGDILVFVDSDMTFAHDFLEKLTKPIEKGETRGTFTKAEFVSNWDNIWARCWNHNQNIHSDRRIPPDYPETAPVFRAILSSEFARVGGFTTGVGWTDDWTLSRKLKYQSTATFAKCYHANPSTLYEVFTQAKWVGKNEFLTKSPKWIVFNFLRYSIFFSCIYGLFGVVAYGMLEYLVFKFVYDLGIVAGLTESILGQHKNK</sequence>
<protein>
    <recommendedName>
        <fullName evidence="5">Glycosyltransferase 2-like domain-containing protein</fullName>
    </recommendedName>
</protein>
<keyword evidence="3" id="KW-0808">Transferase</keyword>